<gene>
    <name evidence="2" type="ORF">EZ216_01540</name>
</gene>
<evidence type="ECO:0000313" key="3">
    <source>
        <dbReference type="Proteomes" id="UP000297839"/>
    </source>
</evidence>
<comment type="caution">
    <text evidence="2">The sequence shown here is derived from an EMBL/GenBank/DDBJ whole genome shotgun (WGS) entry which is preliminary data.</text>
</comment>
<evidence type="ECO:0000313" key="2">
    <source>
        <dbReference type="EMBL" id="TFZ07874.1"/>
    </source>
</evidence>
<dbReference type="AlphaFoldDB" id="A0A4Z0CA54"/>
<feature type="region of interest" description="Disordered" evidence="1">
    <location>
        <begin position="176"/>
        <end position="200"/>
    </location>
</feature>
<sequence length="214" mass="24685">MSNNLLGGTLLAPCNQYGLERFKPIEGLSVRRTDASRKHYRLPRRKIEHCGIEALRVLPDLYQRKSVSTFNLYRSLRTVRSLIRFGSETMLLQLRVNVRPGLNNRHDERTHLPLNVISSASRNLQTRKCRKTSPLQQVHVVDLSRLFSPPLGYTGATIRKLKHCAVNLKWVRSRTRERSGNAAPIKTDTSPKTRLNRFSTRPNYGRMRCAARIR</sequence>
<proteinExistence type="predicted"/>
<protein>
    <submittedName>
        <fullName evidence="2">Uncharacterized protein</fullName>
    </submittedName>
</protein>
<dbReference type="Proteomes" id="UP000297839">
    <property type="component" value="Unassembled WGS sequence"/>
</dbReference>
<feature type="compositionally biased region" description="Polar residues" evidence="1">
    <location>
        <begin position="187"/>
        <end position="200"/>
    </location>
</feature>
<reference evidence="2 3" key="1">
    <citation type="submission" date="2019-03" db="EMBL/GenBank/DDBJ databases">
        <title>Ramlibacter sp. 18x22-1, whole genome shotgun sequence.</title>
        <authorList>
            <person name="Zhang X."/>
            <person name="Feng G."/>
            <person name="Zhu H."/>
        </authorList>
    </citation>
    <scope>NUCLEOTIDE SEQUENCE [LARGE SCALE GENOMIC DNA]</scope>
    <source>
        <strain evidence="2 3">18x22-1</strain>
    </source>
</reference>
<dbReference type="EMBL" id="SMLK01000001">
    <property type="protein sequence ID" value="TFZ07874.1"/>
    <property type="molecule type" value="Genomic_DNA"/>
</dbReference>
<accession>A0A4Z0CA54</accession>
<name>A0A4Z0CA54_9BURK</name>
<keyword evidence="3" id="KW-1185">Reference proteome</keyword>
<organism evidence="2 3">
    <name type="scientific">Ramlibacter humi</name>
    <dbReference type="NCBI Taxonomy" id="2530451"/>
    <lineage>
        <taxon>Bacteria</taxon>
        <taxon>Pseudomonadati</taxon>
        <taxon>Pseudomonadota</taxon>
        <taxon>Betaproteobacteria</taxon>
        <taxon>Burkholderiales</taxon>
        <taxon>Comamonadaceae</taxon>
        <taxon>Ramlibacter</taxon>
    </lineage>
</organism>
<dbReference type="RefSeq" id="WP_135247812.1">
    <property type="nucleotide sequence ID" value="NZ_SMLK01000001.1"/>
</dbReference>
<evidence type="ECO:0000256" key="1">
    <source>
        <dbReference type="SAM" id="MobiDB-lite"/>
    </source>
</evidence>